<evidence type="ECO:0000313" key="5">
    <source>
        <dbReference type="Proteomes" id="UP001240236"/>
    </source>
</evidence>
<accession>A0AAE3VYL0</accession>
<dbReference type="Pfam" id="PF01497">
    <property type="entry name" value="Peripla_BP_2"/>
    <property type="match status" value="1"/>
</dbReference>
<organism evidence="4 5">
    <name type="scientific">Catenuloplanes indicus</name>
    <dbReference type="NCBI Taxonomy" id="137267"/>
    <lineage>
        <taxon>Bacteria</taxon>
        <taxon>Bacillati</taxon>
        <taxon>Actinomycetota</taxon>
        <taxon>Actinomycetes</taxon>
        <taxon>Micromonosporales</taxon>
        <taxon>Micromonosporaceae</taxon>
        <taxon>Catenuloplanes</taxon>
    </lineage>
</organism>
<dbReference type="RefSeq" id="WP_307237812.1">
    <property type="nucleotide sequence ID" value="NZ_JAUSUZ010000001.1"/>
</dbReference>
<dbReference type="AlphaFoldDB" id="A0AAE3VYL0"/>
<name>A0AAE3VYL0_9ACTN</name>
<feature type="chain" id="PRO_5041980697" evidence="2">
    <location>
        <begin position="18"/>
        <end position="329"/>
    </location>
</feature>
<dbReference type="EMBL" id="JAUSUZ010000001">
    <property type="protein sequence ID" value="MDQ0365335.1"/>
    <property type="molecule type" value="Genomic_DNA"/>
</dbReference>
<dbReference type="InterPro" id="IPR002491">
    <property type="entry name" value="ABC_transptr_periplasmic_BD"/>
</dbReference>
<evidence type="ECO:0000256" key="2">
    <source>
        <dbReference type="SAM" id="SignalP"/>
    </source>
</evidence>
<feature type="signal peptide" evidence="2">
    <location>
        <begin position="1"/>
        <end position="17"/>
    </location>
</feature>
<keyword evidence="5" id="KW-1185">Reference proteome</keyword>
<reference evidence="4 5" key="1">
    <citation type="submission" date="2023-07" db="EMBL/GenBank/DDBJ databases">
        <title>Sequencing the genomes of 1000 actinobacteria strains.</title>
        <authorList>
            <person name="Klenk H.-P."/>
        </authorList>
    </citation>
    <scope>NUCLEOTIDE SEQUENCE [LARGE SCALE GENOMIC DNA]</scope>
    <source>
        <strain evidence="4 5">DSM 44709</strain>
    </source>
</reference>
<evidence type="ECO:0000259" key="3">
    <source>
        <dbReference type="PROSITE" id="PS50983"/>
    </source>
</evidence>
<proteinExistence type="inferred from homology"/>
<sequence length="329" mass="33797">MKTVVISVLAVTLAVTAGCARSESEAAPASSVPSAAAVTSCGLPLTISAPPPRRALALEQNATEILLTLGLADRMAGTSYQTDPVLPELKAAYDAVPVLAKLYPNREAVLAAKPDFVYSTFTSAYATDAAGPRADLQKLGVPAYLSRFACEDPAAGAGAVGFDGIFAEIEEIAGIFGVAEKGAQVVADQRARLAATAGAGSADTDVLWYYSGTTTPYVAGQNGLPAAISAHLGVTNAYGDATQTWPAGSWEEIAQRNPDVIVLADLTRGGDGDSAQSKKDFLTSNAVTKNLDAVKNDRFVTVSGSSMDPSIRSITAAEQVAAGLKELGR</sequence>
<keyword evidence="2" id="KW-0732">Signal</keyword>
<dbReference type="PANTHER" id="PTHR30535">
    <property type="entry name" value="VITAMIN B12-BINDING PROTEIN"/>
    <property type="match status" value="1"/>
</dbReference>
<feature type="domain" description="Fe/B12 periplasmic-binding" evidence="3">
    <location>
        <begin position="54"/>
        <end position="329"/>
    </location>
</feature>
<evidence type="ECO:0000256" key="1">
    <source>
        <dbReference type="ARBA" id="ARBA00008814"/>
    </source>
</evidence>
<dbReference type="InterPro" id="IPR050902">
    <property type="entry name" value="ABC_Transporter_SBP"/>
</dbReference>
<dbReference type="PROSITE" id="PS50983">
    <property type="entry name" value="FE_B12_PBP"/>
    <property type="match status" value="1"/>
</dbReference>
<protein>
    <submittedName>
        <fullName evidence="4">Iron complex transport system substrate-binding protein</fullName>
    </submittedName>
</protein>
<evidence type="ECO:0000313" key="4">
    <source>
        <dbReference type="EMBL" id="MDQ0365335.1"/>
    </source>
</evidence>
<comment type="caution">
    <text evidence="4">The sequence shown here is derived from an EMBL/GenBank/DDBJ whole genome shotgun (WGS) entry which is preliminary data.</text>
</comment>
<dbReference type="PANTHER" id="PTHR30535:SF7">
    <property type="entry name" value="IRON(III) DICITRATE-BINDING PROTEIN"/>
    <property type="match status" value="1"/>
</dbReference>
<gene>
    <name evidence="4" type="ORF">J2S42_002004</name>
</gene>
<dbReference type="PROSITE" id="PS51257">
    <property type="entry name" value="PROKAR_LIPOPROTEIN"/>
    <property type="match status" value="1"/>
</dbReference>
<dbReference type="SUPFAM" id="SSF53807">
    <property type="entry name" value="Helical backbone' metal receptor"/>
    <property type="match status" value="1"/>
</dbReference>
<dbReference type="Gene3D" id="3.40.50.1980">
    <property type="entry name" value="Nitrogenase molybdenum iron protein domain"/>
    <property type="match status" value="2"/>
</dbReference>
<comment type="similarity">
    <text evidence="1">Belongs to the bacterial solute-binding protein 8 family.</text>
</comment>
<dbReference type="Proteomes" id="UP001240236">
    <property type="component" value="Unassembled WGS sequence"/>
</dbReference>